<dbReference type="GO" id="GO:0005737">
    <property type="term" value="C:cytoplasm"/>
    <property type="evidence" value="ECO:0007669"/>
    <property type="project" value="TreeGrafter"/>
</dbReference>
<dbReference type="InterPro" id="IPR050275">
    <property type="entry name" value="PGM_Phosphatase"/>
</dbReference>
<sequence length="317" mass="34538">MASGRLSGRHAHSVHGATNFASSFVGRKPAPLDVPTPTLSSGKKIFFVRHGEGEHNVASASGNQAAYLIADAQLSSKGVEQSMKLMQHPAFCSASGHMCVPELLVVSPLRRTMLTAILGFNSDTPIILRPDMQENGLTPADCAQPDLGIEMLRKQGRTSLCDMYESLPEDWHIKGSLWKRSVSQRFATILEWLETRPEQSIVVVGHHDFFRCTLNESFENAEVRQYTLDGGILRDMHGKDVMSKTRISLAGLLMSGIRSPTSSGSRSPMNSGSLSLSHSVERNLNNMSATGVRSSKSMVRVMTTPGRLDMLSKTSAP</sequence>
<evidence type="ECO:0000313" key="1">
    <source>
        <dbReference type="EMBL" id="CAD9487263.1"/>
    </source>
</evidence>
<dbReference type="CDD" id="cd07067">
    <property type="entry name" value="HP_PGM_like"/>
    <property type="match status" value="1"/>
</dbReference>
<proteinExistence type="predicted"/>
<dbReference type="Gene3D" id="3.40.50.1240">
    <property type="entry name" value="Phosphoglycerate mutase-like"/>
    <property type="match status" value="1"/>
</dbReference>
<dbReference type="PANTHER" id="PTHR48100">
    <property type="entry name" value="BROAD-SPECIFICITY PHOSPHATASE YOR283W-RELATED"/>
    <property type="match status" value="1"/>
</dbReference>
<dbReference type="InterPro" id="IPR013078">
    <property type="entry name" value="His_Pase_superF_clade-1"/>
</dbReference>
<dbReference type="GO" id="GO:0016791">
    <property type="term" value="F:phosphatase activity"/>
    <property type="evidence" value="ECO:0007669"/>
    <property type="project" value="TreeGrafter"/>
</dbReference>
<protein>
    <submittedName>
        <fullName evidence="1">Uncharacterized protein</fullName>
    </submittedName>
</protein>
<name>A0A7S2HD81_9EUKA</name>
<dbReference type="SMART" id="SM00855">
    <property type="entry name" value="PGAM"/>
    <property type="match status" value="1"/>
</dbReference>
<dbReference type="AlphaFoldDB" id="A0A7S2HD81"/>
<reference evidence="1" key="1">
    <citation type="submission" date="2021-01" db="EMBL/GenBank/DDBJ databases">
        <authorList>
            <person name="Corre E."/>
            <person name="Pelletier E."/>
            <person name="Niang G."/>
            <person name="Scheremetjew M."/>
            <person name="Finn R."/>
            <person name="Kale V."/>
            <person name="Holt S."/>
            <person name="Cochrane G."/>
            <person name="Meng A."/>
            <person name="Brown T."/>
            <person name="Cohen L."/>
        </authorList>
    </citation>
    <scope>NUCLEOTIDE SEQUENCE</scope>
    <source>
        <strain evidence="1">UTEX LB 985</strain>
    </source>
</reference>
<dbReference type="SUPFAM" id="SSF53254">
    <property type="entry name" value="Phosphoglycerate mutase-like"/>
    <property type="match status" value="1"/>
</dbReference>
<dbReference type="Pfam" id="PF00300">
    <property type="entry name" value="His_Phos_1"/>
    <property type="match status" value="1"/>
</dbReference>
<dbReference type="PANTHER" id="PTHR48100:SF1">
    <property type="entry name" value="HISTIDINE PHOSPHATASE FAMILY PROTEIN-RELATED"/>
    <property type="match status" value="1"/>
</dbReference>
<accession>A0A7S2HD81</accession>
<organism evidence="1">
    <name type="scientific">Haptolina brevifila</name>
    <dbReference type="NCBI Taxonomy" id="156173"/>
    <lineage>
        <taxon>Eukaryota</taxon>
        <taxon>Haptista</taxon>
        <taxon>Haptophyta</taxon>
        <taxon>Prymnesiophyceae</taxon>
        <taxon>Prymnesiales</taxon>
        <taxon>Prymnesiaceae</taxon>
        <taxon>Haptolina</taxon>
    </lineage>
</organism>
<gene>
    <name evidence="1" type="ORF">CBRE1094_LOCUS26315</name>
</gene>
<dbReference type="EMBL" id="HBGU01048310">
    <property type="protein sequence ID" value="CAD9487263.1"/>
    <property type="molecule type" value="Transcribed_RNA"/>
</dbReference>
<dbReference type="InterPro" id="IPR029033">
    <property type="entry name" value="His_PPase_superfam"/>
</dbReference>